<evidence type="ECO:0000256" key="9">
    <source>
        <dbReference type="SAM" id="Phobius"/>
    </source>
</evidence>
<dbReference type="InterPro" id="IPR003593">
    <property type="entry name" value="AAA+_ATPase"/>
</dbReference>
<dbReference type="PROSITE" id="PS00211">
    <property type="entry name" value="ABC_TRANSPORTER_1"/>
    <property type="match status" value="1"/>
</dbReference>
<dbReference type="InterPro" id="IPR036640">
    <property type="entry name" value="ABC1_TM_sf"/>
</dbReference>
<dbReference type="RefSeq" id="WP_132435554.1">
    <property type="nucleotide sequence ID" value="NZ_SLWK01000022.1"/>
</dbReference>
<protein>
    <submittedName>
        <fullName evidence="12">ATP-binding cassette subfamily B protein</fullName>
    </submittedName>
</protein>
<evidence type="ECO:0000256" key="2">
    <source>
        <dbReference type="ARBA" id="ARBA00022448"/>
    </source>
</evidence>
<sequence>MISKLRFLLKYAHQYRWWYTGGILFMAITIGVSVTIPEYIQKSIDLIGQGRDGNQGTFYNYVLMILLLALVLILVRTMSRILFFIPGRLIEKQLKGEMFRKLTSFGKPYFDKNSSGSIISRINNDINGVRMIIGFGLMQMGNVIFSLSVTPYKMWNMSPALTLYCVLPLVVVFVIVRVGMAVMVKNTRRRMDSLQKLSGKTVSFLSGNGVIKSYNIHKWAEEKVDEENVSLFDFTMNIARVRSFVLPLLANLEQILKIVILLAGGMFVINGTFTIGQLAEFIAYAALLSHPIMGLGWVLTVFQQGFVGISSLQTIMDEKGEDDEKPALKQSEVNTLFKQGVSVRNLTYQYHNGNEAVLKNISFDIKPGQVVGITGKLGCGKTTLVNCLNGYLKPNKNSVFFNGYDAALLRGQDIRKVVKTVSQEVFLFSDTIENNITFGSGNMPENEKVNQVIFRSALADEIARFPGQERTMVGEKGIMLSGGQKQRISLARALYTKSDLLILDDVFSAVDTDTERFLIKHIFENRVNETILVVSNRISVLEKADFIIVLEDGEMVASGTHRELMKKSSYYRETSELQDNKE</sequence>
<dbReference type="AlphaFoldDB" id="A0A4R2G6X3"/>
<dbReference type="GO" id="GO:0005524">
    <property type="term" value="F:ATP binding"/>
    <property type="evidence" value="ECO:0007669"/>
    <property type="project" value="UniProtKB-KW"/>
</dbReference>
<comment type="subcellular location">
    <subcellularLocation>
        <location evidence="1">Cell membrane</location>
        <topology evidence="1">Multi-pass membrane protein</topology>
    </subcellularLocation>
</comment>
<evidence type="ECO:0000259" key="10">
    <source>
        <dbReference type="PROSITE" id="PS50893"/>
    </source>
</evidence>
<feature type="transmembrane region" description="Helical" evidence="9">
    <location>
        <begin position="129"/>
        <end position="149"/>
    </location>
</feature>
<feature type="transmembrane region" description="Helical" evidence="9">
    <location>
        <begin position="255"/>
        <end position="275"/>
    </location>
</feature>
<dbReference type="PROSITE" id="PS50929">
    <property type="entry name" value="ABC_TM1F"/>
    <property type="match status" value="1"/>
</dbReference>
<dbReference type="SUPFAM" id="SSF52540">
    <property type="entry name" value="P-loop containing nucleoside triphosphate hydrolases"/>
    <property type="match status" value="1"/>
</dbReference>
<evidence type="ECO:0000256" key="3">
    <source>
        <dbReference type="ARBA" id="ARBA00022475"/>
    </source>
</evidence>
<evidence type="ECO:0000256" key="8">
    <source>
        <dbReference type="ARBA" id="ARBA00023136"/>
    </source>
</evidence>
<name>A0A4R2G6X3_9BACT</name>
<dbReference type="Pfam" id="PF00005">
    <property type="entry name" value="ABC_tran"/>
    <property type="match status" value="1"/>
</dbReference>
<feature type="domain" description="ABC transporter" evidence="10">
    <location>
        <begin position="341"/>
        <end position="577"/>
    </location>
</feature>
<accession>A0A4R2G6X3</accession>
<organism evidence="12 13">
    <name type="scientific">Natronoflexus pectinivorans</name>
    <dbReference type="NCBI Taxonomy" id="682526"/>
    <lineage>
        <taxon>Bacteria</taxon>
        <taxon>Pseudomonadati</taxon>
        <taxon>Bacteroidota</taxon>
        <taxon>Bacteroidia</taxon>
        <taxon>Marinilabiliales</taxon>
        <taxon>Marinilabiliaceae</taxon>
        <taxon>Natronoflexus</taxon>
    </lineage>
</organism>
<dbReference type="InterPro" id="IPR017871">
    <property type="entry name" value="ABC_transporter-like_CS"/>
</dbReference>
<evidence type="ECO:0000256" key="4">
    <source>
        <dbReference type="ARBA" id="ARBA00022692"/>
    </source>
</evidence>
<dbReference type="GO" id="GO:0016887">
    <property type="term" value="F:ATP hydrolysis activity"/>
    <property type="evidence" value="ECO:0007669"/>
    <property type="project" value="InterPro"/>
</dbReference>
<keyword evidence="2" id="KW-0813">Transport</keyword>
<keyword evidence="7 9" id="KW-1133">Transmembrane helix</keyword>
<dbReference type="InterPro" id="IPR003439">
    <property type="entry name" value="ABC_transporter-like_ATP-bd"/>
</dbReference>
<proteinExistence type="predicted"/>
<feature type="transmembrane region" description="Helical" evidence="9">
    <location>
        <begin position="161"/>
        <end position="184"/>
    </location>
</feature>
<evidence type="ECO:0000259" key="11">
    <source>
        <dbReference type="PROSITE" id="PS50929"/>
    </source>
</evidence>
<evidence type="ECO:0000256" key="7">
    <source>
        <dbReference type="ARBA" id="ARBA00022989"/>
    </source>
</evidence>
<keyword evidence="4 9" id="KW-0812">Transmembrane</keyword>
<feature type="domain" description="ABC transmembrane type-1" evidence="11">
    <location>
        <begin position="21"/>
        <end position="304"/>
    </location>
</feature>
<dbReference type="InterPro" id="IPR011527">
    <property type="entry name" value="ABC1_TM_dom"/>
</dbReference>
<dbReference type="PANTHER" id="PTHR43394">
    <property type="entry name" value="ATP-DEPENDENT PERMEASE MDL1, MITOCHONDRIAL"/>
    <property type="match status" value="1"/>
</dbReference>
<dbReference type="OrthoDB" id="9760358at2"/>
<dbReference type="Proteomes" id="UP000295221">
    <property type="component" value="Unassembled WGS sequence"/>
</dbReference>
<evidence type="ECO:0000313" key="13">
    <source>
        <dbReference type="Proteomes" id="UP000295221"/>
    </source>
</evidence>
<dbReference type="PROSITE" id="PS50893">
    <property type="entry name" value="ABC_TRANSPORTER_2"/>
    <property type="match status" value="1"/>
</dbReference>
<keyword evidence="5" id="KW-0547">Nucleotide-binding</keyword>
<dbReference type="SUPFAM" id="SSF90123">
    <property type="entry name" value="ABC transporter transmembrane region"/>
    <property type="match status" value="1"/>
</dbReference>
<dbReference type="Gene3D" id="3.40.50.300">
    <property type="entry name" value="P-loop containing nucleotide triphosphate hydrolases"/>
    <property type="match status" value="1"/>
</dbReference>
<keyword evidence="13" id="KW-1185">Reference proteome</keyword>
<keyword evidence="3" id="KW-1003">Cell membrane</keyword>
<dbReference type="EMBL" id="SLWK01000022">
    <property type="protein sequence ID" value="TCO03019.1"/>
    <property type="molecule type" value="Genomic_DNA"/>
</dbReference>
<dbReference type="GO" id="GO:0015421">
    <property type="term" value="F:ABC-type oligopeptide transporter activity"/>
    <property type="evidence" value="ECO:0007669"/>
    <property type="project" value="TreeGrafter"/>
</dbReference>
<keyword evidence="6 12" id="KW-0067">ATP-binding</keyword>
<evidence type="ECO:0000256" key="6">
    <source>
        <dbReference type="ARBA" id="ARBA00022840"/>
    </source>
</evidence>
<dbReference type="Gene3D" id="1.20.1560.10">
    <property type="entry name" value="ABC transporter type 1, transmembrane domain"/>
    <property type="match status" value="1"/>
</dbReference>
<evidence type="ECO:0000256" key="1">
    <source>
        <dbReference type="ARBA" id="ARBA00004651"/>
    </source>
</evidence>
<reference evidence="12 13" key="1">
    <citation type="submission" date="2019-03" db="EMBL/GenBank/DDBJ databases">
        <title>Genomic Encyclopedia of Type Strains, Phase IV (KMG-IV): sequencing the most valuable type-strain genomes for metagenomic binning, comparative biology and taxonomic classification.</title>
        <authorList>
            <person name="Goeker M."/>
        </authorList>
    </citation>
    <scope>NUCLEOTIDE SEQUENCE [LARGE SCALE GENOMIC DNA]</scope>
    <source>
        <strain evidence="12 13">DSM 24179</strain>
    </source>
</reference>
<gene>
    <name evidence="12" type="ORF">EV194_12215</name>
</gene>
<comment type="caution">
    <text evidence="12">The sequence shown here is derived from an EMBL/GenBank/DDBJ whole genome shotgun (WGS) entry which is preliminary data.</text>
</comment>
<evidence type="ECO:0000313" key="12">
    <source>
        <dbReference type="EMBL" id="TCO03019.1"/>
    </source>
</evidence>
<dbReference type="Pfam" id="PF00664">
    <property type="entry name" value="ABC_membrane"/>
    <property type="match status" value="1"/>
</dbReference>
<dbReference type="GO" id="GO:0005886">
    <property type="term" value="C:plasma membrane"/>
    <property type="evidence" value="ECO:0007669"/>
    <property type="project" value="UniProtKB-SubCell"/>
</dbReference>
<dbReference type="InterPro" id="IPR039421">
    <property type="entry name" value="Type_1_exporter"/>
</dbReference>
<feature type="transmembrane region" description="Helical" evidence="9">
    <location>
        <begin position="56"/>
        <end position="75"/>
    </location>
</feature>
<keyword evidence="8 9" id="KW-0472">Membrane</keyword>
<feature type="transmembrane region" description="Helical" evidence="9">
    <location>
        <begin position="16"/>
        <end position="36"/>
    </location>
</feature>
<dbReference type="InterPro" id="IPR027417">
    <property type="entry name" value="P-loop_NTPase"/>
</dbReference>
<dbReference type="SMART" id="SM00382">
    <property type="entry name" value="AAA"/>
    <property type="match status" value="1"/>
</dbReference>
<evidence type="ECO:0000256" key="5">
    <source>
        <dbReference type="ARBA" id="ARBA00022741"/>
    </source>
</evidence>
<dbReference type="PANTHER" id="PTHR43394:SF1">
    <property type="entry name" value="ATP-BINDING CASSETTE SUB-FAMILY B MEMBER 10, MITOCHONDRIAL"/>
    <property type="match status" value="1"/>
</dbReference>
<dbReference type="FunFam" id="3.40.50.300:FF:000854">
    <property type="entry name" value="Multidrug ABC transporter ATP-binding protein"/>
    <property type="match status" value="1"/>
</dbReference>